<gene>
    <name evidence="3" type="ORF">LF65_04723</name>
</gene>
<proteinExistence type="predicted"/>
<protein>
    <submittedName>
        <fullName evidence="3">Pilus assembly protein PilO</fullName>
    </submittedName>
</protein>
<evidence type="ECO:0000256" key="1">
    <source>
        <dbReference type="SAM" id="Coils"/>
    </source>
</evidence>
<name>A0A0B5QWA4_CLOBE</name>
<dbReference type="Proteomes" id="UP000031866">
    <property type="component" value="Chromosome"/>
</dbReference>
<organism evidence="3 4">
    <name type="scientific">Clostridium beijerinckii</name>
    <name type="common">Clostridium MP</name>
    <dbReference type="NCBI Taxonomy" id="1520"/>
    <lineage>
        <taxon>Bacteria</taxon>
        <taxon>Bacillati</taxon>
        <taxon>Bacillota</taxon>
        <taxon>Clostridia</taxon>
        <taxon>Eubacteriales</taxon>
        <taxon>Clostridiaceae</taxon>
        <taxon>Clostridium</taxon>
    </lineage>
</organism>
<evidence type="ECO:0000313" key="3">
    <source>
        <dbReference type="EMBL" id="AJH01254.1"/>
    </source>
</evidence>
<accession>A0A0B5QWA4</accession>
<dbReference type="InterPro" id="IPR014717">
    <property type="entry name" value="Transl_elong_EF1B/ribsomal_bS6"/>
</dbReference>
<keyword evidence="1" id="KW-0175">Coiled coil</keyword>
<feature type="compositionally biased region" description="Low complexity" evidence="2">
    <location>
        <begin position="154"/>
        <end position="179"/>
    </location>
</feature>
<sequence>MKISKREKVMLLILGILGIGILYYQFGYTALVKSVEEKTKVKNEIEQKYNTARNTIDSMESQKSKVKTLKAKITDQAGPFYPTISQEHIILELDKLIKESGLEGGMKFEATEVKGIESIKKSEKDKELPESSLQADADEYNYKYGEAKEEKNAATENTESKTNNSSEQNSANASNTNSKKSTKDANSNKENTVTQLKVNIDFNGSYENVVKFLKSLGDYERKIPVYTIDMTQKNLEEVAGAVNIIIYSIPKIDDETNRYLKWDLNNMYGKAQPFNVGSAAGTGIKSGIDASDFMVGVKSSTSELPTLMIGKANDDLRTTYAYGDGNNEQNAEIVLTKRDDKYYYKYKTNIDKIPVSYNDLGNEFVPNSDNIVVNISSESRVSDDDKSGVKLKIINNTDKLVKVNVTGDDIRDPRVSIDGDSKNVSVN</sequence>
<feature type="region of interest" description="Disordered" evidence="2">
    <location>
        <begin position="119"/>
        <end position="190"/>
    </location>
</feature>
<dbReference type="RefSeq" id="WP_041899362.1">
    <property type="nucleotide sequence ID" value="NZ_CP010086.2"/>
</dbReference>
<dbReference type="OrthoDB" id="1704601at2"/>
<dbReference type="STRING" id="1520.LF65_04723"/>
<feature type="compositionally biased region" description="Basic and acidic residues" evidence="2">
    <location>
        <begin position="119"/>
        <end position="129"/>
    </location>
</feature>
<evidence type="ECO:0000313" key="4">
    <source>
        <dbReference type="Proteomes" id="UP000031866"/>
    </source>
</evidence>
<reference evidence="4" key="1">
    <citation type="submission" date="2014-12" db="EMBL/GenBank/DDBJ databases">
        <title>Genome sequence of Clostridium beijerinckii strain 59B.</title>
        <authorList>
            <person name="Little G.T."/>
            <person name="Minton N.P."/>
        </authorList>
    </citation>
    <scope>NUCLEOTIDE SEQUENCE [LARGE SCALE GENOMIC DNA]</scope>
    <source>
        <strain evidence="4">59B</strain>
    </source>
</reference>
<dbReference type="KEGG" id="cbei:LF65_04723"/>
<dbReference type="AlphaFoldDB" id="A0A0B5QWA4"/>
<evidence type="ECO:0000256" key="2">
    <source>
        <dbReference type="SAM" id="MobiDB-lite"/>
    </source>
</evidence>
<dbReference type="EMBL" id="CP010086">
    <property type="protein sequence ID" value="AJH01254.1"/>
    <property type="molecule type" value="Genomic_DNA"/>
</dbReference>
<dbReference type="Gene3D" id="3.30.70.60">
    <property type="match status" value="1"/>
</dbReference>
<feature type="coiled-coil region" evidence="1">
    <location>
        <begin position="35"/>
        <end position="62"/>
    </location>
</feature>